<dbReference type="CDD" id="cd00756">
    <property type="entry name" value="MoaE"/>
    <property type="match status" value="1"/>
</dbReference>
<evidence type="ECO:0000313" key="2">
    <source>
        <dbReference type="Proteomes" id="UP000224915"/>
    </source>
</evidence>
<proteinExistence type="predicted"/>
<dbReference type="InterPro" id="IPR036563">
    <property type="entry name" value="MoaE_sf"/>
</dbReference>
<accession>A0A2A9D598</accession>
<dbReference type="AlphaFoldDB" id="A0A2A9D598"/>
<gene>
    <name evidence="1" type="ORF">ATL40_2648</name>
</gene>
<dbReference type="InterPro" id="IPR003448">
    <property type="entry name" value="Mopterin_biosynth_MoaE"/>
</dbReference>
<dbReference type="Proteomes" id="UP000224915">
    <property type="component" value="Unassembled WGS sequence"/>
</dbReference>
<dbReference type="RefSeq" id="WP_098469927.1">
    <property type="nucleotide sequence ID" value="NZ_PDJD01000001.1"/>
</dbReference>
<dbReference type="GO" id="GO:0006777">
    <property type="term" value="P:Mo-molybdopterin cofactor biosynthetic process"/>
    <property type="evidence" value="ECO:0007669"/>
    <property type="project" value="InterPro"/>
</dbReference>
<protein>
    <submittedName>
        <fullName evidence="1">Molybdopterin synthase catalytic subunit</fullName>
    </submittedName>
</protein>
<dbReference type="PANTHER" id="PTHR23404">
    <property type="entry name" value="MOLYBDOPTERIN SYNTHASE RELATED"/>
    <property type="match status" value="1"/>
</dbReference>
<keyword evidence="2" id="KW-1185">Reference proteome</keyword>
<dbReference type="Pfam" id="PF02391">
    <property type="entry name" value="MoaE"/>
    <property type="match status" value="1"/>
</dbReference>
<dbReference type="SUPFAM" id="SSF54690">
    <property type="entry name" value="Molybdopterin synthase subunit MoaE"/>
    <property type="match status" value="1"/>
</dbReference>
<evidence type="ECO:0000313" key="1">
    <source>
        <dbReference type="EMBL" id="PFG21029.1"/>
    </source>
</evidence>
<dbReference type="EMBL" id="PDJD01000001">
    <property type="protein sequence ID" value="PFG21029.1"/>
    <property type="molecule type" value="Genomic_DNA"/>
</dbReference>
<dbReference type="Gene3D" id="3.90.1170.40">
    <property type="entry name" value="Molybdopterin biosynthesis MoaE subunit"/>
    <property type="match status" value="1"/>
</dbReference>
<reference evidence="1 2" key="1">
    <citation type="submission" date="2017-10" db="EMBL/GenBank/DDBJ databases">
        <title>Sequencing the genomes of 1000 actinobacteria strains.</title>
        <authorList>
            <person name="Klenk H.-P."/>
        </authorList>
    </citation>
    <scope>NUCLEOTIDE SEQUENCE [LARGE SCALE GENOMIC DNA]</scope>
    <source>
        <strain evidence="1 2">DSM 21801</strain>
    </source>
</reference>
<comment type="caution">
    <text evidence="1">The sequence shown here is derived from an EMBL/GenBank/DDBJ whole genome shotgun (WGS) entry which is preliminary data.</text>
</comment>
<name>A0A2A9D598_9MICO</name>
<organism evidence="1 2">
    <name type="scientific">Serinibacter salmoneus</name>
    <dbReference type="NCBI Taxonomy" id="556530"/>
    <lineage>
        <taxon>Bacteria</taxon>
        <taxon>Bacillati</taxon>
        <taxon>Actinomycetota</taxon>
        <taxon>Actinomycetes</taxon>
        <taxon>Micrococcales</taxon>
        <taxon>Beutenbergiaceae</taxon>
        <taxon>Serinibacter</taxon>
    </lineage>
</organism>
<dbReference type="OrthoDB" id="9794429at2"/>
<sequence>MTWEPDWARVTAETLEVSDHLDAVADPRCGAVVTFLGQIRDHDPGAEGEVTGIAYSAHPDATAALERIAREVVAGAVPHEDVRHEEVVRLAVSHRVGDLAVGDLALVACVATAHRALAQDLCRELVERIKVELPVWKKQHTADGASHWVGL</sequence>